<evidence type="ECO:0000256" key="8">
    <source>
        <dbReference type="ARBA" id="ARBA00023053"/>
    </source>
</evidence>
<evidence type="ECO:0000256" key="11">
    <source>
        <dbReference type="ARBA" id="ARBA00023201"/>
    </source>
</evidence>
<evidence type="ECO:0000256" key="1">
    <source>
        <dbReference type="ARBA" id="ARBA00004651"/>
    </source>
</evidence>
<feature type="transmembrane region" description="Helical" evidence="14">
    <location>
        <begin position="69"/>
        <end position="93"/>
    </location>
</feature>
<feature type="transmembrane region" description="Helical" evidence="14">
    <location>
        <begin position="182"/>
        <end position="200"/>
    </location>
</feature>
<dbReference type="PANTHER" id="PTHR48086">
    <property type="entry name" value="SODIUM/PROLINE SYMPORTER-RELATED"/>
    <property type="match status" value="1"/>
</dbReference>
<evidence type="ECO:0000256" key="14">
    <source>
        <dbReference type="SAM" id="Phobius"/>
    </source>
</evidence>
<evidence type="ECO:0000256" key="7">
    <source>
        <dbReference type="ARBA" id="ARBA00022989"/>
    </source>
</evidence>
<evidence type="ECO:0000256" key="12">
    <source>
        <dbReference type="ARBA" id="ARBA00033708"/>
    </source>
</evidence>
<feature type="transmembrane region" description="Helical" evidence="14">
    <location>
        <begin position="153"/>
        <end position="170"/>
    </location>
</feature>
<keyword evidence="4" id="KW-1003">Cell membrane</keyword>
<keyword evidence="8" id="KW-0915">Sodium</keyword>
<evidence type="ECO:0000256" key="2">
    <source>
        <dbReference type="ARBA" id="ARBA00006434"/>
    </source>
</evidence>
<evidence type="ECO:0000256" key="13">
    <source>
        <dbReference type="RuleBase" id="RU362091"/>
    </source>
</evidence>
<dbReference type="InterPro" id="IPR038377">
    <property type="entry name" value="Na/Glc_symporter_sf"/>
</dbReference>
<dbReference type="PROSITE" id="PS50283">
    <property type="entry name" value="NA_SOLUT_SYMP_3"/>
    <property type="match status" value="1"/>
</dbReference>
<evidence type="ECO:0000256" key="4">
    <source>
        <dbReference type="ARBA" id="ARBA00022475"/>
    </source>
</evidence>
<dbReference type="GO" id="GO:0015824">
    <property type="term" value="P:proline transport"/>
    <property type="evidence" value="ECO:0007669"/>
    <property type="project" value="TreeGrafter"/>
</dbReference>
<keyword evidence="10 14" id="KW-0472">Membrane</keyword>
<evidence type="ECO:0000256" key="6">
    <source>
        <dbReference type="ARBA" id="ARBA00022847"/>
    </source>
</evidence>
<evidence type="ECO:0000313" key="15">
    <source>
        <dbReference type="EMBL" id="HEN27303.1"/>
    </source>
</evidence>
<sequence length="236" mass="26014">MVIGLYLLGVLIIGYFAQRYTRLTFEDYHLASRSFKTLILFCSVFGTNISAVALVGAPGQAYHVGWVTWAYYASCWAWLSPLLFHTLGSRIWLLGKTYGYATQSDIVVARWNSSLLGLLVVFFTLFYTVPYLMVGAMGGGAVFSGLTKGVMPYWMGALIICGIVGVYVVFGGMRGTAWTNVLQTFVFLTGAIITLIFLGIKVGGPSKATSKILEEFPFLLTREKFDVLTFLVLVLL</sequence>
<feature type="transmembrane region" description="Helical" evidence="14">
    <location>
        <begin position="6"/>
        <end position="25"/>
    </location>
</feature>
<dbReference type="PANTHER" id="PTHR48086:SF3">
    <property type="entry name" value="SODIUM_PROLINE SYMPORTER"/>
    <property type="match status" value="1"/>
</dbReference>
<name>A0A7C2K440_UNCW3</name>
<feature type="transmembrane region" description="Helical" evidence="14">
    <location>
        <begin position="37"/>
        <end position="57"/>
    </location>
</feature>
<dbReference type="GO" id="GO:0015193">
    <property type="term" value="F:L-proline transmembrane transporter activity"/>
    <property type="evidence" value="ECO:0007669"/>
    <property type="project" value="TreeGrafter"/>
</dbReference>
<dbReference type="GO" id="GO:0005886">
    <property type="term" value="C:plasma membrane"/>
    <property type="evidence" value="ECO:0007669"/>
    <property type="project" value="UniProtKB-SubCell"/>
</dbReference>
<evidence type="ECO:0000256" key="5">
    <source>
        <dbReference type="ARBA" id="ARBA00022692"/>
    </source>
</evidence>
<comment type="similarity">
    <text evidence="2 13">Belongs to the sodium:solute symporter (SSF) (TC 2.A.21) family.</text>
</comment>
<feature type="transmembrane region" description="Helical" evidence="14">
    <location>
        <begin position="114"/>
        <end position="133"/>
    </location>
</feature>
<comment type="catalytic activity">
    <reaction evidence="12">
        <text>L-proline(in) + Na(+)(in) = L-proline(out) + Na(+)(out)</text>
        <dbReference type="Rhea" id="RHEA:28967"/>
        <dbReference type="ChEBI" id="CHEBI:29101"/>
        <dbReference type="ChEBI" id="CHEBI:60039"/>
    </reaction>
</comment>
<accession>A0A7C2K440</accession>
<keyword evidence="5 14" id="KW-0812">Transmembrane</keyword>
<proteinExistence type="inferred from homology"/>
<keyword evidence="3" id="KW-0813">Transport</keyword>
<dbReference type="Pfam" id="PF00474">
    <property type="entry name" value="SSF"/>
    <property type="match status" value="1"/>
</dbReference>
<gene>
    <name evidence="15" type="ORF">ENQ77_01270</name>
</gene>
<dbReference type="GO" id="GO:0005298">
    <property type="term" value="F:proline:sodium symporter activity"/>
    <property type="evidence" value="ECO:0007669"/>
    <property type="project" value="TreeGrafter"/>
</dbReference>
<dbReference type="EMBL" id="DSOL01000032">
    <property type="protein sequence ID" value="HEN27303.1"/>
    <property type="molecule type" value="Genomic_DNA"/>
</dbReference>
<dbReference type="InterPro" id="IPR050277">
    <property type="entry name" value="Sodium:Solute_Symporter"/>
</dbReference>
<protein>
    <recommendedName>
        <fullName evidence="16">Sodium:solute symporter family protein</fullName>
    </recommendedName>
</protein>
<keyword evidence="9" id="KW-0406">Ion transport</keyword>
<dbReference type="InterPro" id="IPR001734">
    <property type="entry name" value="Na/solute_symporter"/>
</dbReference>
<comment type="subcellular location">
    <subcellularLocation>
        <location evidence="1">Cell membrane</location>
        <topology evidence="1">Multi-pass membrane protein</topology>
    </subcellularLocation>
</comment>
<evidence type="ECO:0000256" key="9">
    <source>
        <dbReference type="ARBA" id="ARBA00023065"/>
    </source>
</evidence>
<organism evidence="15">
    <name type="scientific">candidate division WOR-3 bacterium</name>
    <dbReference type="NCBI Taxonomy" id="2052148"/>
    <lineage>
        <taxon>Bacteria</taxon>
        <taxon>Bacteria division WOR-3</taxon>
    </lineage>
</organism>
<keyword evidence="7 14" id="KW-1133">Transmembrane helix</keyword>
<evidence type="ECO:0000256" key="3">
    <source>
        <dbReference type="ARBA" id="ARBA00022448"/>
    </source>
</evidence>
<dbReference type="Gene3D" id="1.20.1730.10">
    <property type="entry name" value="Sodium/glucose cotransporter"/>
    <property type="match status" value="1"/>
</dbReference>
<reference evidence="15" key="1">
    <citation type="journal article" date="2020" name="mSystems">
        <title>Genome- and Community-Level Interaction Insights into Carbon Utilization and Element Cycling Functions of Hydrothermarchaeota in Hydrothermal Sediment.</title>
        <authorList>
            <person name="Zhou Z."/>
            <person name="Liu Y."/>
            <person name="Xu W."/>
            <person name="Pan J."/>
            <person name="Luo Z.H."/>
            <person name="Li M."/>
        </authorList>
    </citation>
    <scope>NUCLEOTIDE SEQUENCE [LARGE SCALE GENOMIC DNA]</scope>
    <source>
        <strain evidence="15">SpSt-34</strain>
    </source>
</reference>
<keyword evidence="11" id="KW-0739">Sodium transport</keyword>
<dbReference type="AlphaFoldDB" id="A0A7C2K440"/>
<comment type="caution">
    <text evidence="15">The sequence shown here is derived from an EMBL/GenBank/DDBJ whole genome shotgun (WGS) entry which is preliminary data.</text>
</comment>
<keyword evidence="6" id="KW-0769">Symport</keyword>
<evidence type="ECO:0000256" key="10">
    <source>
        <dbReference type="ARBA" id="ARBA00023136"/>
    </source>
</evidence>
<evidence type="ECO:0008006" key="16">
    <source>
        <dbReference type="Google" id="ProtNLM"/>
    </source>
</evidence>